<keyword evidence="3" id="KW-1185">Reference proteome</keyword>
<dbReference type="GO" id="GO:0016787">
    <property type="term" value="F:hydrolase activity"/>
    <property type="evidence" value="ECO:0007669"/>
    <property type="project" value="UniProtKB-KW"/>
</dbReference>
<reference evidence="2 3" key="1">
    <citation type="submission" date="2020-07" db="EMBL/GenBank/DDBJ databases">
        <title>Draft genome and description of Microvirga mediterraneensis Marseille-Q2068 sp. nov.</title>
        <authorList>
            <person name="Boxberger M."/>
        </authorList>
    </citation>
    <scope>NUCLEOTIDE SEQUENCE [LARGE SCALE GENOMIC DNA]</scope>
    <source>
        <strain evidence="2 3">Marseille-Q2068</strain>
    </source>
</reference>
<evidence type="ECO:0000313" key="2">
    <source>
        <dbReference type="EMBL" id="MBA1154526.1"/>
    </source>
</evidence>
<keyword evidence="2" id="KW-0378">Hydrolase</keyword>
<sequence>MFRSFFLAGFEGSTGYNRHGRWFDQVVATGHDRTVDEDYRQLARLDIHAVRETIRWPLVDLGRGRYDFSTVEPFVEASRRHHVEVVWDLFHYGYPKGLDLWSEDFPRRFADYCYAVGRYIAGRTEGTCAFTPVNEPSFMSYAAGEKGLFAPHVTGRGWDLKVALSRAAIAGINALWVACPGARMVNVDPLCRVSVPIDRPELAEEARDFNDRLVFQSWDMLCGRLLPELGGSRRHLDVVGINYYWTNQWELGGTPRADGVIPPLADEDPRRWPLGSLVRSVWERYGGEVMITETSHIGDSRGRWLREVAQEAEELLQDGVPLRGVCLYPILGMPEWHDPEIWTPMGLWDPVCHRDPDGARLICEPMLAALQSVRHVDELHRRIVSRSRMGRSSNRPKRVAGTVAAG</sequence>
<dbReference type="InterPro" id="IPR017853">
    <property type="entry name" value="GH"/>
</dbReference>
<dbReference type="Proteomes" id="UP000572984">
    <property type="component" value="Unassembled WGS sequence"/>
</dbReference>
<comment type="caution">
    <text evidence="2">The sequence shown here is derived from an EMBL/GenBank/DDBJ whole genome shotgun (WGS) entry which is preliminary data.</text>
</comment>
<feature type="region of interest" description="Disordered" evidence="1">
    <location>
        <begin position="387"/>
        <end position="406"/>
    </location>
</feature>
<feature type="compositionally biased region" description="Basic residues" evidence="1">
    <location>
        <begin position="387"/>
        <end position="398"/>
    </location>
</feature>
<dbReference type="RefSeq" id="WP_181050228.1">
    <property type="nucleotide sequence ID" value="NZ_JACDXJ010000001.1"/>
</dbReference>
<protein>
    <submittedName>
        <fullName evidence="2">Glycoside hydrolase</fullName>
    </submittedName>
</protein>
<proteinExistence type="predicted"/>
<dbReference type="Gene3D" id="3.20.20.80">
    <property type="entry name" value="Glycosidases"/>
    <property type="match status" value="1"/>
</dbReference>
<evidence type="ECO:0000313" key="3">
    <source>
        <dbReference type="Proteomes" id="UP000572984"/>
    </source>
</evidence>
<accession>A0A838BJ26</accession>
<name>A0A838BJ26_9HYPH</name>
<organism evidence="2 3">
    <name type="scientific">Microvirga mediterraneensis</name>
    <dbReference type="NCBI Taxonomy" id="2754695"/>
    <lineage>
        <taxon>Bacteria</taxon>
        <taxon>Pseudomonadati</taxon>
        <taxon>Pseudomonadota</taxon>
        <taxon>Alphaproteobacteria</taxon>
        <taxon>Hyphomicrobiales</taxon>
        <taxon>Methylobacteriaceae</taxon>
        <taxon>Microvirga</taxon>
    </lineage>
</organism>
<dbReference type="EMBL" id="JACDXJ010000001">
    <property type="protein sequence ID" value="MBA1154526.1"/>
    <property type="molecule type" value="Genomic_DNA"/>
</dbReference>
<gene>
    <name evidence="2" type="ORF">H0S73_00115</name>
</gene>
<evidence type="ECO:0000256" key="1">
    <source>
        <dbReference type="SAM" id="MobiDB-lite"/>
    </source>
</evidence>
<dbReference type="AlphaFoldDB" id="A0A838BJ26"/>
<dbReference type="SUPFAM" id="SSF51445">
    <property type="entry name" value="(Trans)glycosidases"/>
    <property type="match status" value="1"/>
</dbReference>